<reference evidence="1 2" key="1">
    <citation type="submission" date="2020-08" db="EMBL/GenBank/DDBJ databases">
        <title>Genomic Encyclopedia of Type Strains, Phase IV (KMG-IV): sequencing the most valuable type-strain genomes for metagenomic binning, comparative biology and taxonomic classification.</title>
        <authorList>
            <person name="Goeker M."/>
        </authorList>
    </citation>
    <scope>NUCLEOTIDE SEQUENCE [LARGE SCALE GENOMIC DNA]</scope>
    <source>
        <strain evidence="1 2">DSM 105481</strain>
    </source>
</reference>
<dbReference type="Gene3D" id="2.60.120.10">
    <property type="entry name" value="Jelly Rolls"/>
    <property type="match status" value="1"/>
</dbReference>
<evidence type="ECO:0000313" key="2">
    <source>
        <dbReference type="Proteomes" id="UP000626697"/>
    </source>
</evidence>
<dbReference type="Proteomes" id="UP000626697">
    <property type="component" value="Unassembled WGS sequence"/>
</dbReference>
<gene>
    <name evidence="1" type="ORF">HNP81_003701</name>
</gene>
<dbReference type="InterPro" id="IPR014710">
    <property type="entry name" value="RmlC-like_jellyroll"/>
</dbReference>
<dbReference type="RefSeq" id="WP_246399425.1">
    <property type="nucleotide sequence ID" value="NZ_JACJHX010000013.1"/>
</dbReference>
<dbReference type="SUPFAM" id="SSF51182">
    <property type="entry name" value="RmlC-like cupins"/>
    <property type="match status" value="1"/>
</dbReference>
<dbReference type="InterPro" id="IPR011051">
    <property type="entry name" value="RmlC_Cupin_sf"/>
</dbReference>
<accession>A0ABR6CTM0</accession>
<comment type="caution">
    <text evidence="1">The sequence shown here is derived from an EMBL/GenBank/DDBJ whole genome shotgun (WGS) entry which is preliminary data.</text>
</comment>
<organism evidence="1 2">
    <name type="scientific">Peribacillus huizhouensis</name>
    <dbReference type="NCBI Taxonomy" id="1501239"/>
    <lineage>
        <taxon>Bacteria</taxon>
        <taxon>Bacillati</taxon>
        <taxon>Bacillota</taxon>
        <taxon>Bacilli</taxon>
        <taxon>Bacillales</taxon>
        <taxon>Bacillaceae</taxon>
        <taxon>Peribacillus</taxon>
    </lineage>
</organism>
<name>A0ABR6CTM0_9BACI</name>
<protein>
    <submittedName>
        <fullName evidence="1">Redox-sensitive bicupin YhaK (Pirin superfamily)</fullName>
    </submittedName>
</protein>
<dbReference type="EMBL" id="JACJHX010000013">
    <property type="protein sequence ID" value="MBA9028381.1"/>
    <property type="molecule type" value="Genomic_DNA"/>
</dbReference>
<proteinExistence type="predicted"/>
<keyword evidence="2" id="KW-1185">Reference proteome</keyword>
<evidence type="ECO:0000313" key="1">
    <source>
        <dbReference type="EMBL" id="MBA9028381.1"/>
    </source>
</evidence>
<sequence length="122" mass="13649">MQKSLLMEDMAYNYGRHYHRKNLKWNLLINHLNPTIYQQLKSGATIKVLTGTVDGVHGLIESESPIVLASINFSKNTSIEIEVNESFELGLYGVLGRLIVDNKNIQTGELAVLSSGNKITIY</sequence>